<comment type="caution">
    <text evidence="2">The sequence shown here is derived from an EMBL/GenBank/DDBJ whole genome shotgun (WGS) entry which is preliminary data.</text>
</comment>
<dbReference type="OrthoDB" id="5625074at2"/>
<reference evidence="2 3" key="1">
    <citation type="journal article" date="2017" name="Environ. Microbiol. Rep.">
        <title>Genetic diversity of marine anaerobic ammonium-oxidizing bacteria as revealed by genomic and proteomic analyses of 'Candidatus Scalindua japonica'.</title>
        <authorList>
            <person name="Oshiki M."/>
            <person name="Mizuto K."/>
            <person name="Kimura Z."/>
            <person name="Kindaichi T."/>
            <person name="Satoh H."/>
            <person name="Okabe S."/>
        </authorList>
    </citation>
    <scope>NUCLEOTIDE SEQUENCE [LARGE SCALE GENOMIC DNA]</scope>
    <source>
        <strain evidence="3">husup-a2</strain>
    </source>
</reference>
<dbReference type="Proteomes" id="UP000218542">
    <property type="component" value="Unassembled WGS sequence"/>
</dbReference>
<feature type="domain" description="PIN" evidence="1">
    <location>
        <begin position="5"/>
        <end position="118"/>
    </location>
</feature>
<dbReference type="AlphaFoldDB" id="A0A286TUT7"/>
<evidence type="ECO:0000313" key="2">
    <source>
        <dbReference type="EMBL" id="GAX59611.1"/>
    </source>
</evidence>
<dbReference type="InterPro" id="IPR029060">
    <property type="entry name" value="PIN-like_dom_sf"/>
</dbReference>
<organism evidence="2 3">
    <name type="scientific">Candidatus Scalindua japonica</name>
    <dbReference type="NCBI Taxonomy" id="1284222"/>
    <lineage>
        <taxon>Bacteria</taxon>
        <taxon>Pseudomonadati</taxon>
        <taxon>Planctomycetota</taxon>
        <taxon>Candidatus Brocadiia</taxon>
        <taxon>Candidatus Brocadiales</taxon>
        <taxon>Candidatus Scalinduaceae</taxon>
        <taxon>Candidatus Scalindua</taxon>
    </lineage>
</organism>
<dbReference type="Gene3D" id="3.40.50.1010">
    <property type="entry name" value="5'-nuclease"/>
    <property type="match status" value="1"/>
</dbReference>
<dbReference type="SUPFAM" id="SSF88723">
    <property type="entry name" value="PIN domain-like"/>
    <property type="match status" value="1"/>
</dbReference>
<evidence type="ECO:0000313" key="3">
    <source>
        <dbReference type="Proteomes" id="UP000218542"/>
    </source>
</evidence>
<dbReference type="CDD" id="cd18687">
    <property type="entry name" value="PIN_VapC-like"/>
    <property type="match status" value="1"/>
</dbReference>
<dbReference type="InterPro" id="IPR002716">
    <property type="entry name" value="PIN_dom"/>
</dbReference>
<name>A0A286TUT7_9BACT</name>
<keyword evidence="3" id="KW-1185">Reference proteome</keyword>
<evidence type="ECO:0000259" key="1">
    <source>
        <dbReference type="Pfam" id="PF01850"/>
    </source>
</evidence>
<proteinExistence type="predicted"/>
<dbReference type="Pfam" id="PF01850">
    <property type="entry name" value="PIN"/>
    <property type="match status" value="1"/>
</dbReference>
<accession>A0A286TUT7</accession>
<protein>
    <submittedName>
        <fullName evidence="2">Nucleic acid-binding protein</fullName>
    </submittedName>
</protein>
<dbReference type="EMBL" id="BAOS01000004">
    <property type="protein sequence ID" value="GAX59611.1"/>
    <property type="molecule type" value="Genomic_DNA"/>
</dbReference>
<dbReference type="RefSeq" id="WP_096892746.1">
    <property type="nucleotide sequence ID" value="NZ_BAOS01000004.1"/>
</dbReference>
<sequence>MKQKIYIETSVISYLVANTSKDLVIAAHQASTVDMWNQIDEFDVFISDMVIQESSRGDKKQSCDRLNKLTNIPALKIDDEAKKLARALLDGKAIPEKCPEDALHISVAAINGIDVIVTWNFKHINNPVTRKMIRTIIESKGIVCPEICSPEELIGENL</sequence>
<gene>
    <name evidence="2" type="ORF">SCALIN_C04_0099</name>
</gene>